<dbReference type="RefSeq" id="WP_009541828.1">
    <property type="nucleotide sequence ID" value="NZ_ANHY01000017.1"/>
</dbReference>
<accession>K9HHU8</accession>
<name>K9HHU8_9PROT</name>
<dbReference type="OrthoDB" id="7189112at2"/>
<dbReference type="eggNOG" id="COG4704">
    <property type="taxonomic scope" value="Bacteria"/>
</dbReference>
<reference evidence="2 3" key="1">
    <citation type="journal article" date="2013" name="Genome Announc.">
        <title>Draft Genome Sequence of an Alphaproteobacterium, Caenispirillum salinarum AK4(T), Isolated from a Solar Saltern.</title>
        <authorList>
            <person name="Khatri I."/>
            <person name="Singh A."/>
            <person name="Korpole S."/>
            <person name="Pinnaka A.K."/>
            <person name="Subramanian S."/>
        </authorList>
    </citation>
    <scope>NUCLEOTIDE SEQUENCE [LARGE SCALE GENOMIC DNA]</scope>
    <source>
        <strain evidence="2 3">AK4</strain>
    </source>
</reference>
<sequence length="156" mass="16155">MTMIRRLVRPFAIVSALAAAAAPLAAQTVNAVAARVAPGITVSVAGVASDRGNVRIAVCTQDEFLKPGCRFVASAPAAVGTVTLMVPDVPPGTYAVQAYHDENANAKIDRSFFGTPKEGVGFSNGAKINFGPPDFGEAAVEVGEDEAFTVVPLKYF</sequence>
<feature type="chain" id="PRO_5003930008" description="DUF2141 domain-containing protein" evidence="1">
    <location>
        <begin position="22"/>
        <end position="156"/>
    </location>
</feature>
<gene>
    <name evidence="2" type="ORF">C882_1172</name>
</gene>
<keyword evidence="1" id="KW-0732">Signal</keyword>
<organism evidence="2 3">
    <name type="scientific">Caenispirillum salinarum AK4</name>
    <dbReference type="NCBI Taxonomy" id="1238182"/>
    <lineage>
        <taxon>Bacteria</taxon>
        <taxon>Pseudomonadati</taxon>
        <taxon>Pseudomonadota</taxon>
        <taxon>Alphaproteobacteria</taxon>
        <taxon>Rhodospirillales</taxon>
        <taxon>Novispirillaceae</taxon>
        <taxon>Caenispirillum</taxon>
    </lineage>
</organism>
<dbReference type="Proteomes" id="UP000009881">
    <property type="component" value="Unassembled WGS sequence"/>
</dbReference>
<proteinExistence type="predicted"/>
<dbReference type="STRING" id="1238182.C882_1172"/>
<dbReference type="AlphaFoldDB" id="K9HHU8"/>
<evidence type="ECO:0000313" key="3">
    <source>
        <dbReference type="Proteomes" id="UP000009881"/>
    </source>
</evidence>
<dbReference type="Pfam" id="PF09912">
    <property type="entry name" value="DUF2141"/>
    <property type="match status" value="1"/>
</dbReference>
<dbReference type="EMBL" id="ANHY01000017">
    <property type="protein sequence ID" value="EKV28171.1"/>
    <property type="molecule type" value="Genomic_DNA"/>
</dbReference>
<feature type="signal peptide" evidence="1">
    <location>
        <begin position="1"/>
        <end position="21"/>
    </location>
</feature>
<evidence type="ECO:0000313" key="2">
    <source>
        <dbReference type="EMBL" id="EKV28171.1"/>
    </source>
</evidence>
<dbReference type="InterPro" id="IPR018673">
    <property type="entry name" value="DUF2141"/>
</dbReference>
<evidence type="ECO:0000256" key="1">
    <source>
        <dbReference type="SAM" id="SignalP"/>
    </source>
</evidence>
<comment type="caution">
    <text evidence="2">The sequence shown here is derived from an EMBL/GenBank/DDBJ whole genome shotgun (WGS) entry which is preliminary data.</text>
</comment>
<evidence type="ECO:0008006" key="4">
    <source>
        <dbReference type="Google" id="ProtNLM"/>
    </source>
</evidence>
<keyword evidence="3" id="KW-1185">Reference proteome</keyword>
<protein>
    <recommendedName>
        <fullName evidence="4">DUF2141 domain-containing protein</fullName>
    </recommendedName>
</protein>